<dbReference type="EMBL" id="MBDN02000473">
    <property type="protein sequence ID" value="RLN75015.1"/>
    <property type="molecule type" value="Genomic_DNA"/>
</dbReference>
<evidence type="ECO:0000256" key="1">
    <source>
        <dbReference type="SAM" id="MobiDB-lite"/>
    </source>
</evidence>
<protein>
    <submittedName>
        <fullName evidence="3">Uncharacterized protein</fullName>
    </submittedName>
</protein>
<feature type="region of interest" description="Disordered" evidence="1">
    <location>
        <begin position="87"/>
        <end position="120"/>
    </location>
</feature>
<evidence type="ECO:0000313" key="2">
    <source>
        <dbReference type="EMBL" id="KAG2506596.1"/>
    </source>
</evidence>
<evidence type="ECO:0000313" key="5">
    <source>
        <dbReference type="Proteomes" id="UP000285624"/>
    </source>
</evidence>
<dbReference type="AlphaFoldDB" id="A0A3R7IQI8"/>
<evidence type="ECO:0000313" key="4">
    <source>
        <dbReference type="EMBL" id="RLN75015.1"/>
    </source>
</evidence>
<dbReference type="Proteomes" id="UP000785171">
    <property type="component" value="Unassembled WGS sequence"/>
</dbReference>
<gene>
    <name evidence="3" type="ORF">BBI17_008610</name>
    <name evidence="4" type="ORF">BBO99_00008601</name>
    <name evidence="2" type="ORF">JM16_008754</name>
</gene>
<keyword evidence="5" id="KW-1185">Reference proteome</keyword>
<evidence type="ECO:0000313" key="3">
    <source>
        <dbReference type="EMBL" id="RLN45741.1"/>
    </source>
</evidence>
<sequence length="238" mass="25166">MITCGAPEPASIPNSPSSRINVAPSDSKPLAAGPDIVDVTGGGRALDGDPVRRTSEPLSLRTSKHVTAKAMIGATLAEARKGKKTLTKYPAGTGENSTSTRKSVRKATKGSETDVEESAVLPPAKKARKILASLDCMTFQATPTVLMAIFSGRLRSRGRMLMHFKESSEMVVLEEGSTNASFANDFSASTTLPPTSINCSTLEDILNALGQEQIRLTLLYADKLLGAVLGHLQADDPR</sequence>
<organism evidence="3 6">
    <name type="scientific">Phytophthora kernoviae</name>
    <dbReference type="NCBI Taxonomy" id="325452"/>
    <lineage>
        <taxon>Eukaryota</taxon>
        <taxon>Sar</taxon>
        <taxon>Stramenopiles</taxon>
        <taxon>Oomycota</taxon>
        <taxon>Peronosporomycetes</taxon>
        <taxon>Peronosporales</taxon>
        <taxon>Peronosporaceae</taxon>
        <taxon>Phytophthora</taxon>
    </lineage>
</organism>
<reference evidence="5 6" key="2">
    <citation type="submission" date="2018-07" db="EMBL/GenBank/DDBJ databases">
        <title>Genome sequencing of oomycete isolates from Chile give support for New Zealand origin for Phytophthora kernoviae and make available the first Nothophytophthora sp. genome.</title>
        <authorList>
            <person name="Studholme D.J."/>
            <person name="Sanfuentes E."/>
            <person name="Panda P."/>
            <person name="Hill R."/>
            <person name="Sambles C."/>
            <person name="Grant M."/>
            <person name="Williams N.M."/>
            <person name="Mcdougal R.L."/>
        </authorList>
    </citation>
    <scope>NUCLEOTIDE SEQUENCE [LARGE SCALE GENOMIC DNA]</scope>
    <source>
        <strain evidence="3">Chile2</strain>
        <strain evidence="4">Chile4</strain>
    </source>
</reference>
<feature type="compositionally biased region" description="Basic and acidic residues" evidence="1">
    <location>
        <begin position="46"/>
        <end position="55"/>
    </location>
</feature>
<reference evidence="2" key="3">
    <citation type="submission" date="2020-06" db="EMBL/GenBank/DDBJ databases">
        <authorList>
            <person name="Studholme D.J."/>
        </authorList>
    </citation>
    <scope>NUCLEOTIDE SEQUENCE</scope>
    <source>
        <strain evidence="2">NZFS 2646</strain>
    </source>
</reference>
<dbReference type="Proteomes" id="UP000285883">
    <property type="component" value="Unassembled WGS sequence"/>
</dbReference>
<accession>A0A3R7IQI8</accession>
<dbReference type="EMBL" id="MAYM02000139">
    <property type="protein sequence ID" value="RLN45741.1"/>
    <property type="molecule type" value="Genomic_DNA"/>
</dbReference>
<dbReference type="Proteomes" id="UP000285624">
    <property type="component" value="Unassembled WGS sequence"/>
</dbReference>
<evidence type="ECO:0000313" key="6">
    <source>
        <dbReference type="Proteomes" id="UP000285883"/>
    </source>
</evidence>
<name>A0A3R7IQI8_9STRA</name>
<comment type="caution">
    <text evidence="3">The sequence shown here is derived from an EMBL/GenBank/DDBJ whole genome shotgun (WGS) entry which is preliminary data.</text>
</comment>
<feature type="region of interest" description="Disordered" evidence="1">
    <location>
        <begin position="1"/>
        <end position="59"/>
    </location>
</feature>
<dbReference type="EMBL" id="JPWV03000679">
    <property type="protein sequence ID" value="KAG2506596.1"/>
    <property type="molecule type" value="Genomic_DNA"/>
</dbReference>
<proteinExistence type="predicted"/>
<reference evidence="2" key="1">
    <citation type="journal article" date="2015" name="Genom Data">
        <title>Genome sequences of six Phytophthora species associated with forests in New Zealand.</title>
        <authorList>
            <person name="Studholme D.J."/>
            <person name="McDougal R.L."/>
            <person name="Sambles C."/>
            <person name="Hansen E."/>
            <person name="Hardy G."/>
            <person name="Grant M."/>
            <person name="Ganley R.J."/>
            <person name="Williams N.M."/>
        </authorList>
    </citation>
    <scope>NUCLEOTIDE SEQUENCE</scope>
    <source>
        <strain evidence="2">NZFS 2646</strain>
    </source>
</reference>